<comment type="subcellular location">
    <subcellularLocation>
        <location evidence="4">Cytoplasm</location>
    </subcellularLocation>
</comment>
<feature type="domain" description="Eukaryotic glycogen debranching enzyme N-terminal" evidence="18">
    <location>
        <begin position="42"/>
        <end position="137"/>
    </location>
</feature>
<evidence type="ECO:0000259" key="19">
    <source>
        <dbReference type="Pfam" id="PF14701"/>
    </source>
</evidence>
<evidence type="ECO:0000259" key="17">
    <source>
        <dbReference type="Pfam" id="PF06202"/>
    </source>
</evidence>
<evidence type="ECO:0000256" key="10">
    <source>
        <dbReference type="ARBA" id="ARBA00022679"/>
    </source>
</evidence>
<dbReference type="OrthoDB" id="10248904at2759"/>
<dbReference type="Gene3D" id="1.50.10.10">
    <property type="match status" value="1"/>
</dbReference>
<protein>
    <recommendedName>
        <fullName evidence="7">Glycogen debranching enzyme</fullName>
        <ecNumber evidence="5">2.4.1.25</ecNumber>
        <ecNumber evidence="6">3.2.1.33</ecNumber>
    </recommendedName>
    <alternativeName>
        <fullName evidence="16">Glycogen debrancher</fullName>
    </alternativeName>
</protein>
<dbReference type="InterPro" id="IPR008928">
    <property type="entry name" value="6-hairpin_glycosidase_sf"/>
</dbReference>
<dbReference type="SUPFAM" id="SSF48208">
    <property type="entry name" value="Six-hairpin glycosidases"/>
    <property type="match status" value="1"/>
</dbReference>
<dbReference type="NCBIfam" id="TIGR01531">
    <property type="entry name" value="glyc_debranch"/>
    <property type="match status" value="1"/>
</dbReference>
<accession>A0A9P4N8S9</accession>
<dbReference type="PANTHER" id="PTHR10569">
    <property type="entry name" value="GLYCOGEN DEBRANCHING ENZYME"/>
    <property type="match status" value="1"/>
</dbReference>
<dbReference type="InterPro" id="IPR017853">
    <property type="entry name" value="GH"/>
</dbReference>
<name>A0A9P4N8S9_9PLEO</name>
<dbReference type="FunFam" id="1.50.10.10:FF:000039">
    <property type="entry name" value="Glycogen debranching enzyme Gdb1, putative"/>
    <property type="match status" value="1"/>
</dbReference>
<keyword evidence="13" id="KW-0511">Multifunctional enzyme</keyword>
<dbReference type="InterPro" id="IPR012341">
    <property type="entry name" value="6hp_glycosidase-like_sf"/>
</dbReference>
<dbReference type="EMBL" id="ML986599">
    <property type="protein sequence ID" value="KAF2266381.1"/>
    <property type="molecule type" value="Genomic_DNA"/>
</dbReference>
<comment type="catalytic activity">
    <reaction evidence="1">
        <text>Transfers a segment of a (1-&gt;4)-alpha-D-glucan to a new position in an acceptor, which may be glucose or a (1-&gt;4)-alpha-D-glucan.</text>
        <dbReference type="EC" id="2.4.1.25"/>
    </reaction>
</comment>
<dbReference type="Proteomes" id="UP000800093">
    <property type="component" value="Unassembled WGS sequence"/>
</dbReference>
<dbReference type="Pfam" id="PF06202">
    <property type="entry name" value="GDE_C"/>
    <property type="match status" value="1"/>
</dbReference>
<evidence type="ECO:0000256" key="14">
    <source>
        <dbReference type="ARBA" id="ARBA00023295"/>
    </source>
</evidence>
<evidence type="ECO:0000256" key="16">
    <source>
        <dbReference type="ARBA" id="ARBA00031477"/>
    </source>
</evidence>
<evidence type="ECO:0000259" key="20">
    <source>
        <dbReference type="Pfam" id="PF14702"/>
    </source>
</evidence>
<keyword evidence="8" id="KW-0963">Cytoplasm</keyword>
<reference evidence="22" key="1">
    <citation type="journal article" date="2020" name="Stud. Mycol.">
        <title>101 Dothideomycetes genomes: A test case for predicting lifestyles and emergence of pathogens.</title>
        <authorList>
            <person name="Haridas S."/>
            <person name="Albert R."/>
            <person name="Binder M."/>
            <person name="Bloem J."/>
            <person name="LaButti K."/>
            <person name="Salamov A."/>
            <person name="Andreopoulos B."/>
            <person name="Baker S."/>
            <person name="Barry K."/>
            <person name="Bills G."/>
            <person name="Bluhm B."/>
            <person name="Cannon C."/>
            <person name="Castanera R."/>
            <person name="Culley D."/>
            <person name="Daum C."/>
            <person name="Ezra D."/>
            <person name="Gonzalez J."/>
            <person name="Henrissat B."/>
            <person name="Kuo A."/>
            <person name="Liang C."/>
            <person name="Lipzen A."/>
            <person name="Lutzoni F."/>
            <person name="Magnuson J."/>
            <person name="Mondo S."/>
            <person name="Nolan M."/>
            <person name="Ohm R."/>
            <person name="Pangilinan J."/>
            <person name="Park H.-J."/>
            <person name="Ramirez L."/>
            <person name="Alfaro M."/>
            <person name="Sun H."/>
            <person name="Tritt A."/>
            <person name="Yoshinaga Y."/>
            <person name="Zwiers L.-H."/>
            <person name="Turgeon B."/>
            <person name="Goodwin S."/>
            <person name="Spatafora J."/>
            <person name="Crous P."/>
            <person name="Grigoriev I."/>
        </authorList>
    </citation>
    <scope>NUCLEOTIDE SEQUENCE [LARGE SCALE GENOMIC DNA]</scope>
    <source>
        <strain evidence="22">CBS 304.66</strain>
    </source>
</reference>
<evidence type="ECO:0000256" key="9">
    <source>
        <dbReference type="ARBA" id="ARBA00022676"/>
    </source>
</evidence>
<dbReference type="GO" id="GO:0005737">
    <property type="term" value="C:cytoplasm"/>
    <property type="evidence" value="ECO:0007669"/>
    <property type="project" value="UniProtKB-SubCell"/>
</dbReference>
<evidence type="ECO:0000256" key="12">
    <source>
        <dbReference type="ARBA" id="ARBA00023056"/>
    </source>
</evidence>
<evidence type="ECO:0000259" key="18">
    <source>
        <dbReference type="Pfam" id="PF14699"/>
    </source>
</evidence>
<dbReference type="Pfam" id="PF14702">
    <property type="entry name" value="hGDE_central"/>
    <property type="match status" value="1"/>
</dbReference>
<evidence type="ECO:0000256" key="7">
    <source>
        <dbReference type="ARBA" id="ARBA00020723"/>
    </source>
</evidence>
<evidence type="ECO:0000256" key="13">
    <source>
        <dbReference type="ARBA" id="ARBA00023268"/>
    </source>
</evidence>
<dbReference type="InterPro" id="IPR029436">
    <property type="entry name" value="AGL_euk_N"/>
</dbReference>
<evidence type="ECO:0000256" key="8">
    <source>
        <dbReference type="ARBA" id="ARBA00022490"/>
    </source>
</evidence>
<sequence length="1555" mass="176347">MSVSQPPATQDVYLLPLTDAGAPAVPGTYIYLPPPQEPAYCIRFQIEGTSSICRHGSLWVNIPAKGEKFERSRYLEYKLKPDFNGTTEIDIPIYEANAYSFYTTYTPLPEWSFTDVASPTPTRTNTYYIDICPRLSLRGQQLPVESIIVFSILSKFMGNYPTDWDNHLRGISQRGYNMVHFTPLNVRGESNSPYSIYDQHQFDKGAFPHGEKDVADLVKKMQGEFNLLSMTDVVLNHTANNSKWLQYHPEAGYNVDTAPWLKAALDLDTALLKFSKDLASLGLPTKLQSVDDLVEVMERVKTEVLNRIKLWEYYVLDVRRDTDTIVKSWVAGEVTFPEDSFSEAGIRGLDVVKDWSLKTKADWLVDHALRGGDRLGERHRRHMDPSVGAALLCALFGRFDSRTSATPDERAAHGTIHKILDEVNLHFYREYDGDAAELMEQLFNRIKYCRLDSHGPKMGEITDASPLIEPYFTRLPLNDVTKKHNPEALALVNNGWVWAADAMRDNAGPNSRAYLRREVIVWGDCVKLRYGNGPEDNPFLWDHMAKYTRLMAKYFHGFRIDNCHSTPIHVAEYMLDQARTVNPNLFIAAELFSGSEQMDFKFVMRLGISSLIREGMQAWSTQELSRLVHRHGGVPIGSFETDEVLNAEHSSLLNGTTPTKHEIVHKIKRSPVHALFMDCTHDNETPAQKRDARDTLPGAALVAMCACATGSVMGFDEIYPELIELVHEKRLYTSASSTGEEIKAQAGEGGIGGIRKILNNIHVEMGKKEYTETYIHHDKEYITVHRVNPRTRHGYFLIAHTAFPGYGIGNADFGPTKLPGTKAELIGSWNLEVDNSPETRAAVISDKSYLRGLPSMTKELQGVKIESDSDSTTIRIPHYFPPGSIALFETMVPSAEHGEGLDKYVTTGARAAFKDVTLADLNFILYRCDAEERDASNGEDGVYNIPGHGPLVYAGLQGWWSVLRDIVNENNLGHPLCNHLREGQWALDYCVGRLERMSEKRKYHRIAGVSQWLKERFDAIRKLPSFLLPRYFAMVIQTAYNAAIDRHMDLMSENVRNGQAFLRSLALVSSQMTGYMNSASLWPDKSVPSMAAGLPHFAYDWARCWGRDICISARGLYMGTGRYVDAREHIHAFASVLKHGMIPNLLSGGKLPRYNSRDSIWWFLQNIQDYTKIVPNGLSLLQDNVKRRFLPYDDTWFPHNDKRAYSKSSTIEDIIQETLQRHATGLDFREYDAGPNIDSQMKSEGFNIKIWTDWETGLIFGGNQWNCGTWMDKMGESEKAGSKGVPGTPRDGAPVEMIGMLFSCLRWISELYEEGNYKYEGVTLENGETVSFKAWADKIKANFERTFYIPRAPRDDAKYDVNSKIINRRGIYKDLYKSGKEYEDYQLRPNFPVAMTVAPELFDPDHALYALQMADRILLGPQGMKTLDPSDLNYRPYYINSEDSTDFHTAKGRNYHQGPEWLWPTGFFCRALLKFDLKRRKTADERVESYQQVTRRLAGCMQALKESPWAGLTELTQKDGAFCGDSCPTQAWSAGCLIDLFQDAREYELELEQSA</sequence>
<dbReference type="GO" id="GO:0004134">
    <property type="term" value="F:4-alpha-glucanotransferase activity"/>
    <property type="evidence" value="ECO:0007669"/>
    <property type="project" value="UniProtKB-EC"/>
</dbReference>
<evidence type="ECO:0000313" key="22">
    <source>
        <dbReference type="Proteomes" id="UP000800093"/>
    </source>
</evidence>
<dbReference type="CDD" id="cd11327">
    <property type="entry name" value="AmyAc_Glg_debranch_2"/>
    <property type="match status" value="1"/>
</dbReference>
<keyword evidence="10" id="KW-0808">Transferase</keyword>
<keyword evidence="14" id="KW-0326">Glycosidase</keyword>
<evidence type="ECO:0000256" key="11">
    <source>
        <dbReference type="ARBA" id="ARBA00022801"/>
    </source>
</evidence>
<keyword evidence="22" id="KW-1185">Reference proteome</keyword>
<comment type="function">
    <text evidence="3">Multifunctional enzyme acting as 1,4-alpha-D-glucan:1,4-alpha-D-glucan 4-alpha-D-glycosyltransferase and amylo-1,6-glucosidase in glycogen degradation.</text>
</comment>
<feature type="domain" description="Glycogen debranching enzyme glucanotransferase" evidence="19">
    <location>
        <begin position="140"/>
        <end position="586"/>
    </location>
</feature>
<keyword evidence="9" id="KW-0328">Glycosyltransferase</keyword>
<dbReference type="EC" id="2.4.1.25" evidence="5"/>
<evidence type="ECO:0000256" key="1">
    <source>
        <dbReference type="ARBA" id="ARBA00000439"/>
    </source>
</evidence>
<keyword evidence="12" id="KW-0320">Glycogen biosynthesis</keyword>
<evidence type="ECO:0000256" key="4">
    <source>
        <dbReference type="ARBA" id="ARBA00004496"/>
    </source>
</evidence>
<organism evidence="21 22">
    <name type="scientific">Lojkania enalia</name>
    <dbReference type="NCBI Taxonomy" id="147567"/>
    <lineage>
        <taxon>Eukaryota</taxon>
        <taxon>Fungi</taxon>
        <taxon>Dikarya</taxon>
        <taxon>Ascomycota</taxon>
        <taxon>Pezizomycotina</taxon>
        <taxon>Dothideomycetes</taxon>
        <taxon>Pleosporomycetidae</taxon>
        <taxon>Pleosporales</taxon>
        <taxon>Pleosporales incertae sedis</taxon>
        <taxon>Lojkania</taxon>
    </lineage>
</organism>
<dbReference type="GO" id="GO:0004135">
    <property type="term" value="F:amylo-alpha-1,6-glucosidase activity"/>
    <property type="evidence" value="ECO:0007669"/>
    <property type="project" value="UniProtKB-EC"/>
</dbReference>
<evidence type="ECO:0000256" key="3">
    <source>
        <dbReference type="ARBA" id="ARBA00003530"/>
    </source>
</evidence>
<dbReference type="GO" id="GO:0005980">
    <property type="term" value="P:glycogen catabolic process"/>
    <property type="evidence" value="ECO:0007669"/>
    <property type="project" value="InterPro"/>
</dbReference>
<comment type="similarity">
    <text evidence="15">Belongs to the glycogen debranching enzyme family.</text>
</comment>
<dbReference type="Pfam" id="PF14699">
    <property type="entry name" value="hGDE_N"/>
    <property type="match status" value="1"/>
</dbReference>
<dbReference type="Gene3D" id="3.20.20.80">
    <property type="entry name" value="Glycosidases"/>
    <property type="match status" value="2"/>
</dbReference>
<dbReference type="EC" id="3.2.1.33" evidence="6"/>
<feature type="domain" description="Glycogen debranching enzyme central" evidence="20">
    <location>
        <begin position="750"/>
        <end position="994"/>
    </location>
</feature>
<evidence type="ECO:0000256" key="6">
    <source>
        <dbReference type="ARBA" id="ARBA00012778"/>
    </source>
</evidence>
<dbReference type="Pfam" id="PF14701">
    <property type="entry name" value="hDGE_amylase"/>
    <property type="match status" value="1"/>
</dbReference>
<keyword evidence="11" id="KW-0378">Hydrolase</keyword>
<comment type="catalytic activity">
    <reaction evidence="2">
        <text>Hydrolysis of (1-&gt;6)-alpha-D-glucosidic branch linkages in glycogen phosphorylase limit dextrin.</text>
        <dbReference type="EC" id="3.2.1.33"/>
    </reaction>
</comment>
<dbReference type="InterPro" id="IPR010401">
    <property type="entry name" value="AGL/Gdb1"/>
</dbReference>
<dbReference type="FunFam" id="3.20.20.80:FF:000242">
    <property type="entry name" value="Glycogen debranching enzyme Gdb1, putative"/>
    <property type="match status" value="1"/>
</dbReference>
<evidence type="ECO:0000313" key="21">
    <source>
        <dbReference type="EMBL" id="KAF2266381.1"/>
    </source>
</evidence>
<evidence type="ECO:0000256" key="2">
    <source>
        <dbReference type="ARBA" id="ARBA00000927"/>
    </source>
</evidence>
<dbReference type="InterPro" id="IPR032792">
    <property type="entry name" value="AGL_glucanoTrfase"/>
</dbReference>
<comment type="caution">
    <text evidence="21">The sequence shown here is derived from an EMBL/GenBank/DDBJ whole genome shotgun (WGS) entry which is preliminary data.</text>
</comment>
<dbReference type="FunFam" id="3.20.20.80:FF:000333">
    <property type="entry name" value="Glycogen debranching enzyme Gdb1, putative (AFU_orthologue AFUA_1G02140)"/>
    <property type="match status" value="1"/>
</dbReference>
<dbReference type="GO" id="GO:0005978">
    <property type="term" value="P:glycogen biosynthetic process"/>
    <property type="evidence" value="ECO:0007669"/>
    <property type="project" value="UniProtKB-KW"/>
</dbReference>
<evidence type="ECO:0000256" key="5">
    <source>
        <dbReference type="ARBA" id="ARBA00012560"/>
    </source>
</evidence>
<dbReference type="InterPro" id="IPR032790">
    <property type="entry name" value="GDE_C"/>
</dbReference>
<evidence type="ECO:0000256" key="15">
    <source>
        <dbReference type="ARBA" id="ARBA00025780"/>
    </source>
</evidence>
<proteinExistence type="inferred from homology"/>
<dbReference type="SUPFAM" id="SSF51445">
    <property type="entry name" value="(Trans)glycosidases"/>
    <property type="match status" value="1"/>
</dbReference>
<dbReference type="InterPro" id="IPR006421">
    <property type="entry name" value="Glycogen_debranch_met"/>
</dbReference>
<dbReference type="InterPro" id="IPR032788">
    <property type="entry name" value="AGL_central"/>
</dbReference>
<dbReference type="PANTHER" id="PTHR10569:SF2">
    <property type="entry name" value="GLYCOGEN DEBRANCHING ENZYME"/>
    <property type="match status" value="1"/>
</dbReference>
<feature type="domain" description="Glycogen debranching enzyme C-terminal" evidence="17">
    <location>
        <begin position="1077"/>
        <end position="1538"/>
    </location>
</feature>
<gene>
    <name evidence="21" type="ORF">CC78DRAFT_615191</name>
</gene>